<dbReference type="Gene3D" id="1.10.10.10">
    <property type="entry name" value="Winged helix-like DNA-binding domain superfamily/Winged helix DNA-binding domain"/>
    <property type="match status" value="1"/>
</dbReference>
<evidence type="ECO:0000256" key="1">
    <source>
        <dbReference type="ARBA" id="ARBA00022614"/>
    </source>
</evidence>
<name>A0AAW1VYW3_RUBAR</name>
<keyword evidence="2" id="KW-0677">Repeat</keyword>
<dbReference type="GO" id="GO:0005524">
    <property type="term" value="F:ATP binding"/>
    <property type="evidence" value="ECO:0007669"/>
    <property type="project" value="UniProtKB-KW"/>
</dbReference>
<proteinExistence type="predicted"/>
<dbReference type="Gene3D" id="3.40.50.300">
    <property type="entry name" value="P-loop containing nucleotide triphosphate hydrolases"/>
    <property type="match status" value="1"/>
</dbReference>
<evidence type="ECO:0000256" key="3">
    <source>
        <dbReference type="ARBA" id="ARBA00022741"/>
    </source>
</evidence>
<dbReference type="Gene3D" id="1.20.5.4130">
    <property type="match status" value="1"/>
</dbReference>
<dbReference type="InterPro" id="IPR032675">
    <property type="entry name" value="LRR_dom_sf"/>
</dbReference>
<dbReference type="EMBL" id="JBEDUW010000007">
    <property type="protein sequence ID" value="KAK9913080.1"/>
    <property type="molecule type" value="Genomic_DNA"/>
</dbReference>
<evidence type="ECO:0000259" key="9">
    <source>
        <dbReference type="Pfam" id="PF23598"/>
    </source>
</evidence>
<dbReference type="SUPFAM" id="SSF52047">
    <property type="entry name" value="RNI-like"/>
    <property type="match status" value="1"/>
</dbReference>
<comment type="caution">
    <text evidence="11">The sequence shown here is derived from an EMBL/GenBank/DDBJ whole genome shotgun (WGS) entry which is preliminary data.</text>
</comment>
<sequence>MAERVLFNITEGIIGSLGSHAFQEIGLIWGVRDELQMLQQIVTQVKAVLLDAEQKQANNQVKVWLQSLEDVVYDADDVLDVFYCEAQRRQMVPGNNKISNQVCIFFSSSNQLAFRRKIGRKIKHIKERLNVIASLRTNFHLEERFEETQVITRERETSSFVRVENIIGRDEDKKAVVQLLLDPISKENVSTVSIVGLGGLGKTALAQLVFNDEVVQKHFVLKMWICVSDVFELSVIVKKIIESATNKTPDQNLGMERLQKNLREKIDGKRYLLVLDDVWNEDGEKWLSLKDLLMGGAKGSRILITTRSQRVAEVSDTAKPYTLRGLDEKQSWSLFKKMAFKEEKEPENAEIKDIAEEIARKCGGVPLAIRLVGRMLYGKHEEGDWLAFKNNKLSQISQKDNKILPTLKLSYDVLPSHLKHCFAYCSLFPPDYEIDVEGLVKLWMAQGFIKSSNQNECLEDIGYGYFKELLWRSFFQEETKGEFGMIISCKMHDLMNELAISVSGTVSTIIDRNRENFDEKYRHVSLNFDVDLSKWKIPSSLLKANKIRSFLFLWRARFSTDETLSELFCNTICLNFKSLRMLSLYGLELTRVPKCLSKMKQLRYLNLGRNKMKRLPNWVVKLQNLQTLGLSDCSDLEELPRDLKNMINLRHLMLRNCFRLNHMPCGLGELMCLRTLNRFALSRRQDKDSAGLGELKKLNELRGELEISYLRHGKDVSESNVANIMNGKRHLASLTLQWSYEGNEVNMDDDEMSLEALQPHSNLKELVVWFYGGVKFASWLSLLKNIVNLQLHYLNRCQYLPLLDDLPCLKLLRFEGLSNLEYISDEDWGGSDASSSTSTLPFFPSLEELNLYDCRNLKGWWSPAGRRDQHQSFPRLSTLKIKDCPGLTSMPLYPSLDKELTLKNTSWKPFQETMMMKMNEDDNHIAASNISSSSSSFSPLSKLKSLHIGTSDKEIQGGVSEGIGKLTSLESLSIENSPNLASLPQGILGGLISLQEFKLQYCSNLASLPEAIGWGSSLKSLTILYCDNLISLPEGIGNLASLRELIIYSCENLTSLPEGMRRLTSLNTLVLSDCSTILEKRCKKETGEDWPKIAHIPNLDIWARIEEDSEPGVGGKMLSAFKTLMPCN</sequence>
<feature type="domain" description="NB-ARC" evidence="6">
    <location>
        <begin position="174"/>
        <end position="344"/>
    </location>
</feature>
<dbReference type="PRINTS" id="PR00364">
    <property type="entry name" value="DISEASERSIST"/>
</dbReference>
<feature type="domain" description="Disease resistance R13L4/SHOC-2-like LRR" evidence="9">
    <location>
        <begin position="937"/>
        <end position="1109"/>
    </location>
</feature>
<dbReference type="Proteomes" id="UP001457282">
    <property type="component" value="Unassembled WGS sequence"/>
</dbReference>
<reference evidence="11 12" key="1">
    <citation type="journal article" date="2023" name="G3 (Bethesda)">
        <title>A chromosome-length genome assembly and annotation of blackberry (Rubus argutus, cv. 'Hillquist').</title>
        <authorList>
            <person name="Bruna T."/>
            <person name="Aryal R."/>
            <person name="Dudchenko O."/>
            <person name="Sargent D.J."/>
            <person name="Mead D."/>
            <person name="Buti M."/>
            <person name="Cavallini A."/>
            <person name="Hytonen T."/>
            <person name="Andres J."/>
            <person name="Pham M."/>
            <person name="Weisz D."/>
            <person name="Mascagni F."/>
            <person name="Usai G."/>
            <person name="Natali L."/>
            <person name="Bassil N."/>
            <person name="Fernandez G.E."/>
            <person name="Lomsadze A."/>
            <person name="Armour M."/>
            <person name="Olukolu B."/>
            <person name="Poorten T."/>
            <person name="Britton C."/>
            <person name="Davik J."/>
            <person name="Ashrafi H."/>
            <person name="Aiden E.L."/>
            <person name="Borodovsky M."/>
            <person name="Worthington M."/>
        </authorList>
    </citation>
    <scope>NUCLEOTIDE SEQUENCE [LARGE SCALE GENOMIC DNA]</scope>
    <source>
        <strain evidence="11">PI 553951</strain>
    </source>
</reference>
<evidence type="ECO:0000256" key="5">
    <source>
        <dbReference type="ARBA" id="ARBA00022840"/>
    </source>
</evidence>
<dbReference type="Pfam" id="PF23598">
    <property type="entry name" value="LRR_14"/>
    <property type="match status" value="1"/>
</dbReference>
<dbReference type="InterPro" id="IPR041118">
    <property type="entry name" value="Rx_N"/>
</dbReference>
<accession>A0AAW1VYW3</accession>
<dbReference type="Gene3D" id="1.10.8.430">
    <property type="entry name" value="Helical domain of apoptotic protease-activating factors"/>
    <property type="match status" value="1"/>
</dbReference>
<dbReference type="PANTHER" id="PTHR36766:SF38">
    <property type="entry name" value="DISEASE RESISTANCE PROTEIN RGA3"/>
    <property type="match status" value="1"/>
</dbReference>
<dbReference type="InterPro" id="IPR027417">
    <property type="entry name" value="P-loop_NTPase"/>
</dbReference>
<evidence type="ECO:0000259" key="7">
    <source>
        <dbReference type="Pfam" id="PF18052"/>
    </source>
</evidence>
<dbReference type="InterPro" id="IPR055414">
    <property type="entry name" value="LRR_R13L4/SHOC2-like"/>
</dbReference>
<keyword evidence="4" id="KW-0611">Plant defense</keyword>
<dbReference type="InterPro" id="IPR038005">
    <property type="entry name" value="RX-like_CC"/>
</dbReference>
<dbReference type="Pfam" id="PF18052">
    <property type="entry name" value="Rx_N"/>
    <property type="match status" value="1"/>
</dbReference>
<feature type="domain" description="R13L1/DRL21-like LRR repeat region" evidence="10">
    <location>
        <begin position="692"/>
        <end position="816"/>
    </location>
</feature>
<keyword evidence="5" id="KW-0067">ATP-binding</keyword>
<evidence type="ECO:0000256" key="4">
    <source>
        <dbReference type="ARBA" id="ARBA00022821"/>
    </source>
</evidence>
<evidence type="ECO:0000313" key="12">
    <source>
        <dbReference type="Proteomes" id="UP001457282"/>
    </source>
</evidence>
<dbReference type="FunFam" id="3.40.50.300:FF:001091">
    <property type="entry name" value="Probable disease resistance protein At1g61300"/>
    <property type="match status" value="1"/>
</dbReference>
<dbReference type="FunFam" id="1.10.10.10:FF:000322">
    <property type="entry name" value="Probable disease resistance protein At1g63360"/>
    <property type="match status" value="1"/>
</dbReference>
<dbReference type="Pfam" id="PF25019">
    <property type="entry name" value="LRR_R13L1-DRL21"/>
    <property type="match status" value="2"/>
</dbReference>
<feature type="domain" description="Disease resistance N-terminal" evidence="7">
    <location>
        <begin position="14"/>
        <end position="99"/>
    </location>
</feature>
<evidence type="ECO:0000259" key="10">
    <source>
        <dbReference type="Pfam" id="PF25019"/>
    </source>
</evidence>
<dbReference type="AlphaFoldDB" id="A0AAW1VYW3"/>
<evidence type="ECO:0000313" key="11">
    <source>
        <dbReference type="EMBL" id="KAK9913080.1"/>
    </source>
</evidence>
<evidence type="ECO:0000259" key="8">
    <source>
        <dbReference type="Pfam" id="PF23559"/>
    </source>
</evidence>
<dbReference type="GO" id="GO:0051707">
    <property type="term" value="P:response to other organism"/>
    <property type="evidence" value="ECO:0007669"/>
    <property type="project" value="UniProtKB-ARBA"/>
</dbReference>
<dbReference type="InterPro" id="IPR036388">
    <property type="entry name" value="WH-like_DNA-bd_sf"/>
</dbReference>
<dbReference type="CDD" id="cd14798">
    <property type="entry name" value="RX-CC_like"/>
    <property type="match status" value="1"/>
</dbReference>
<organism evidence="11 12">
    <name type="scientific">Rubus argutus</name>
    <name type="common">Southern blackberry</name>
    <dbReference type="NCBI Taxonomy" id="59490"/>
    <lineage>
        <taxon>Eukaryota</taxon>
        <taxon>Viridiplantae</taxon>
        <taxon>Streptophyta</taxon>
        <taxon>Embryophyta</taxon>
        <taxon>Tracheophyta</taxon>
        <taxon>Spermatophyta</taxon>
        <taxon>Magnoliopsida</taxon>
        <taxon>eudicotyledons</taxon>
        <taxon>Gunneridae</taxon>
        <taxon>Pentapetalae</taxon>
        <taxon>rosids</taxon>
        <taxon>fabids</taxon>
        <taxon>Rosales</taxon>
        <taxon>Rosaceae</taxon>
        <taxon>Rosoideae</taxon>
        <taxon>Rosoideae incertae sedis</taxon>
        <taxon>Rubus</taxon>
    </lineage>
</organism>
<dbReference type="InterPro" id="IPR042197">
    <property type="entry name" value="Apaf_helical"/>
</dbReference>
<keyword evidence="12" id="KW-1185">Reference proteome</keyword>
<dbReference type="InterPro" id="IPR002182">
    <property type="entry name" value="NB-ARC"/>
</dbReference>
<evidence type="ECO:0000256" key="2">
    <source>
        <dbReference type="ARBA" id="ARBA00022737"/>
    </source>
</evidence>
<feature type="domain" description="R13L1/DRL21-like LRR repeat region" evidence="10">
    <location>
        <begin position="591"/>
        <end position="657"/>
    </location>
</feature>
<dbReference type="Pfam" id="PF23559">
    <property type="entry name" value="WHD_DRP"/>
    <property type="match status" value="1"/>
</dbReference>
<dbReference type="PANTHER" id="PTHR36766">
    <property type="entry name" value="PLANT BROAD-SPECTRUM MILDEW RESISTANCE PROTEIN RPW8"/>
    <property type="match status" value="1"/>
</dbReference>
<dbReference type="SUPFAM" id="SSF52540">
    <property type="entry name" value="P-loop containing nucleoside triphosphate hydrolases"/>
    <property type="match status" value="1"/>
</dbReference>
<gene>
    <name evidence="11" type="ORF">M0R45_036905</name>
</gene>
<evidence type="ECO:0008006" key="13">
    <source>
        <dbReference type="Google" id="ProtNLM"/>
    </source>
</evidence>
<dbReference type="GO" id="GO:0006952">
    <property type="term" value="P:defense response"/>
    <property type="evidence" value="ECO:0007669"/>
    <property type="project" value="UniProtKB-KW"/>
</dbReference>
<dbReference type="InterPro" id="IPR056789">
    <property type="entry name" value="LRR_R13L1-DRL21"/>
</dbReference>
<protein>
    <recommendedName>
        <fullName evidence="13">Disease resistance protein RGA3</fullName>
    </recommendedName>
</protein>
<dbReference type="InterPro" id="IPR058922">
    <property type="entry name" value="WHD_DRP"/>
</dbReference>
<dbReference type="SUPFAM" id="SSF52058">
    <property type="entry name" value="L domain-like"/>
    <property type="match status" value="1"/>
</dbReference>
<dbReference type="Pfam" id="PF00931">
    <property type="entry name" value="NB-ARC"/>
    <property type="match status" value="1"/>
</dbReference>
<feature type="domain" description="Disease resistance protein winged helix" evidence="8">
    <location>
        <begin position="427"/>
        <end position="499"/>
    </location>
</feature>
<keyword evidence="3" id="KW-0547">Nucleotide-binding</keyword>
<dbReference type="Gene3D" id="3.80.10.10">
    <property type="entry name" value="Ribonuclease Inhibitor"/>
    <property type="match status" value="3"/>
</dbReference>
<evidence type="ECO:0000259" key="6">
    <source>
        <dbReference type="Pfam" id="PF00931"/>
    </source>
</evidence>
<dbReference type="GO" id="GO:0043531">
    <property type="term" value="F:ADP binding"/>
    <property type="evidence" value="ECO:0007669"/>
    <property type="project" value="InterPro"/>
</dbReference>
<keyword evidence="1" id="KW-0433">Leucine-rich repeat</keyword>